<feature type="domain" description="RRM" evidence="2">
    <location>
        <begin position="1"/>
        <end position="74"/>
    </location>
</feature>
<evidence type="ECO:0000313" key="3">
    <source>
        <dbReference type="EMBL" id="EDO35536.1"/>
    </source>
</evidence>
<accession>A7SLA0</accession>
<dbReference type="InterPro" id="IPR035979">
    <property type="entry name" value="RBD_domain_sf"/>
</dbReference>
<evidence type="ECO:0000313" key="4">
    <source>
        <dbReference type="Proteomes" id="UP000001593"/>
    </source>
</evidence>
<dbReference type="InterPro" id="IPR000504">
    <property type="entry name" value="RRM_dom"/>
</dbReference>
<dbReference type="OMA" id="MACNHAA"/>
<dbReference type="PROSITE" id="PS50102">
    <property type="entry name" value="RRM"/>
    <property type="match status" value="1"/>
</dbReference>
<dbReference type="EMBL" id="DS469696">
    <property type="protein sequence ID" value="EDO35536.1"/>
    <property type="molecule type" value="Genomic_DNA"/>
</dbReference>
<keyword evidence="1" id="KW-0694">RNA-binding</keyword>
<dbReference type="GO" id="GO:0043484">
    <property type="term" value="P:regulation of RNA splicing"/>
    <property type="evidence" value="ECO:0000318"/>
    <property type="project" value="GO_Central"/>
</dbReference>
<dbReference type="InterPro" id="IPR055204">
    <property type="entry name" value="HNRNPL_RRM"/>
</dbReference>
<dbReference type="Pfam" id="PF13893">
    <property type="entry name" value="RRM_5"/>
    <property type="match status" value="1"/>
</dbReference>
<dbReference type="eggNOG" id="KOG1456">
    <property type="taxonomic scope" value="Eukaryota"/>
</dbReference>
<organism evidence="3 4">
    <name type="scientific">Nematostella vectensis</name>
    <name type="common">Starlet sea anemone</name>
    <dbReference type="NCBI Taxonomy" id="45351"/>
    <lineage>
        <taxon>Eukaryota</taxon>
        <taxon>Metazoa</taxon>
        <taxon>Cnidaria</taxon>
        <taxon>Anthozoa</taxon>
        <taxon>Hexacorallia</taxon>
        <taxon>Actiniaria</taxon>
        <taxon>Edwardsiidae</taxon>
        <taxon>Nematostella</taxon>
    </lineage>
</organism>
<dbReference type="AlphaFoldDB" id="A7SLA0"/>
<dbReference type="Gene3D" id="3.30.70.330">
    <property type="match status" value="2"/>
</dbReference>
<sequence>VLMVYGLNHEKMNCERIFNLFCLYGNVIKVKFLTNKPGACMVQMSDKIASEMIIRNLSGATIFDNKINIMFSKHPFIADSSVVTALPDSSPSAMNFADNRNNRFKYDNMPFLDSVVGYQPPTRMLHFFNAPPNCTVDQLRDVSTKAGALAPLKGTFFSKANTKSSAGLLEMPDIRSAMEALILTNHYTINPPGNLYPNQGRG</sequence>
<gene>
    <name evidence="3" type="ORF">NEMVEDRAFT_v1g122395</name>
</gene>
<dbReference type="InParanoid" id="A7SLA0"/>
<name>A7SLA0_NEMVE</name>
<dbReference type="PhylomeDB" id="A7SLA0"/>
<dbReference type="PANTHER" id="PTHR15592">
    <property type="entry name" value="MATRIN 3/NUCLEAR PROTEIN 220-RELATED"/>
    <property type="match status" value="1"/>
</dbReference>
<dbReference type="GO" id="GO:0005634">
    <property type="term" value="C:nucleus"/>
    <property type="evidence" value="ECO:0000318"/>
    <property type="project" value="GO_Central"/>
</dbReference>
<dbReference type="SMART" id="SM00360">
    <property type="entry name" value="RRM"/>
    <property type="match status" value="1"/>
</dbReference>
<dbReference type="STRING" id="45351.A7SLA0"/>
<feature type="non-terminal residue" evidence="3">
    <location>
        <position position="202"/>
    </location>
</feature>
<evidence type="ECO:0000259" key="2">
    <source>
        <dbReference type="PROSITE" id="PS50102"/>
    </source>
</evidence>
<protein>
    <recommendedName>
        <fullName evidence="2">RRM domain-containing protein</fullName>
    </recommendedName>
</protein>
<dbReference type="HOGENOM" id="CLU_089084_0_0_1"/>
<dbReference type="Pfam" id="PF22976">
    <property type="entry name" value="RRM_10"/>
    <property type="match status" value="1"/>
</dbReference>
<reference evidence="3 4" key="1">
    <citation type="journal article" date="2007" name="Science">
        <title>Sea anemone genome reveals ancestral eumetazoan gene repertoire and genomic organization.</title>
        <authorList>
            <person name="Putnam N.H."/>
            <person name="Srivastava M."/>
            <person name="Hellsten U."/>
            <person name="Dirks B."/>
            <person name="Chapman J."/>
            <person name="Salamov A."/>
            <person name="Terry A."/>
            <person name="Shapiro H."/>
            <person name="Lindquist E."/>
            <person name="Kapitonov V.V."/>
            <person name="Jurka J."/>
            <person name="Genikhovich G."/>
            <person name="Grigoriev I.V."/>
            <person name="Lucas S.M."/>
            <person name="Steele R.E."/>
            <person name="Finnerty J.R."/>
            <person name="Technau U."/>
            <person name="Martindale M.Q."/>
            <person name="Rokhsar D.S."/>
        </authorList>
    </citation>
    <scope>NUCLEOTIDE SEQUENCE [LARGE SCALE GENOMIC DNA]</scope>
    <source>
        <strain evidence="4">CH2 X CH6</strain>
    </source>
</reference>
<proteinExistence type="predicted"/>
<dbReference type="InterPro" id="IPR012677">
    <property type="entry name" value="Nucleotide-bd_a/b_plait_sf"/>
</dbReference>
<evidence type="ECO:0000256" key="1">
    <source>
        <dbReference type="PROSITE-ProRule" id="PRU00176"/>
    </source>
</evidence>
<dbReference type="GO" id="GO:0003729">
    <property type="term" value="F:mRNA binding"/>
    <property type="evidence" value="ECO:0000318"/>
    <property type="project" value="GO_Central"/>
</dbReference>
<dbReference type="Proteomes" id="UP000001593">
    <property type="component" value="Unassembled WGS sequence"/>
</dbReference>
<keyword evidence="4" id="KW-1185">Reference proteome</keyword>
<dbReference type="CDD" id="cd12424">
    <property type="entry name" value="RRM3_hnRNPL_like"/>
    <property type="match status" value="1"/>
</dbReference>
<dbReference type="SUPFAM" id="SSF54928">
    <property type="entry name" value="RNA-binding domain, RBD"/>
    <property type="match status" value="1"/>
</dbReference>